<accession>A0A9R1PIL6</accession>
<dbReference type="Gramene" id="TRITD2Bv1G070780.1">
    <property type="protein sequence ID" value="TRITD2Bv1G070780.1"/>
    <property type="gene ID" value="TRITD2Bv1G070780"/>
</dbReference>
<dbReference type="SUPFAM" id="SSF47616">
    <property type="entry name" value="GST C-terminal domain-like"/>
    <property type="match status" value="1"/>
</dbReference>
<name>A0A9R1PIL6_TRITD</name>
<dbReference type="InterPro" id="IPR036282">
    <property type="entry name" value="Glutathione-S-Trfase_C_sf"/>
</dbReference>
<evidence type="ECO:0000313" key="1">
    <source>
        <dbReference type="EMBL" id="VAH44052.1"/>
    </source>
</evidence>
<dbReference type="Proteomes" id="UP000324705">
    <property type="component" value="Chromosome 2B"/>
</dbReference>
<protein>
    <submittedName>
        <fullName evidence="1">Uncharacterized protein</fullName>
    </submittedName>
</protein>
<reference evidence="1 2" key="1">
    <citation type="submission" date="2017-09" db="EMBL/GenBank/DDBJ databases">
        <authorList>
            <consortium name="International Durum Wheat Genome Sequencing Consortium (IDWGSC)"/>
            <person name="Milanesi L."/>
        </authorList>
    </citation>
    <scope>NUCLEOTIDE SEQUENCE [LARGE SCALE GENOMIC DNA]</scope>
    <source>
        <strain evidence="2">cv. Svevo</strain>
    </source>
</reference>
<dbReference type="AlphaFoldDB" id="A0A9R1PIL6"/>
<evidence type="ECO:0000313" key="2">
    <source>
        <dbReference type="Proteomes" id="UP000324705"/>
    </source>
</evidence>
<keyword evidence="2" id="KW-1185">Reference proteome</keyword>
<organism evidence="1 2">
    <name type="scientific">Triticum turgidum subsp. durum</name>
    <name type="common">Durum wheat</name>
    <name type="synonym">Triticum durum</name>
    <dbReference type="NCBI Taxonomy" id="4567"/>
    <lineage>
        <taxon>Eukaryota</taxon>
        <taxon>Viridiplantae</taxon>
        <taxon>Streptophyta</taxon>
        <taxon>Embryophyta</taxon>
        <taxon>Tracheophyta</taxon>
        <taxon>Spermatophyta</taxon>
        <taxon>Magnoliopsida</taxon>
        <taxon>Liliopsida</taxon>
        <taxon>Poales</taxon>
        <taxon>Poaceae</taxon>
        <taxon>BOP clade</taxon>
        <taxon>Pooideae</taxon>
        <taxon>Triticodae</taxon>
        <taxon>Triticeae</taxon>
        <taxon>Triticinae</taxon>
        <taxon>Triticum</taxon>
    </lineage>
</organism>
<dbReference type="Gene3D" id="1.20.1050.130">
    <property type="match status" value="1"/>
</dbReference>
<dbReference type="EMBL" id="LT934114">
    <property type="protein sequence ID" value="VAH44052.1"/>
    <property type="molecule type" value="Genomic_DNA"/>
</dbReference>
<proteinExistence type="predicted"/>
<gene>
    <name evidence="1" type="ORF">TRITD_2Bv1G070780</name>
</gene>
<sequence length="125" mass="13827">MVSTQFSGTLHVLHLFPASMARTIFRQHKLTNGSSTHQLILSGSEFESACSFLDGYLATRTFFVDYGLSIADIVMWSNLTGHHGCSIVISFIICCCLASQKKKARVISSFWIFSIITSSQSEPNI</sequence>